<name>A0A1D1ZSE4_AUXPR</name>
<gene>
    <name evidence="1" type="ORF">g.4758</name>
</gene>
<protein>
    <submittedName>
        <fullName evidence="1">Uncharacterized protein</fullName>
    </submittedName>
</protein>
<dbReference type="EMBL" id="GDKF01008793">
    <property type="protein sequence ID" value="JAT69829.1"/>
    <property type="molecule type" value="Transcribed_RNA"/>
</dbReference>
<sequence length="200" mass="21275">SYCMQIPLPSSVRWMTGMPGLREFHVAKGTWIGTSRAGHSCCRALHARRSPWHPIYRSRASGDQDGAAAPSPVLLPALASPASAASEADWAGRMVTLWLDEEWTPLPEHAALGRAVCESVERLSSAAEGPLDASGLVIDLAGALAACDYHATFVNAFDVANKAVELLMLRAGHVVCCVPEAEQERTARHAAQLDRGGPPS</sequence>
<evidence type="ECO:0000313" key="1">
    <source>
        <dbReference type="EMBL" id="JAT69829.1"/>
    </source>
</evidence>
<dbReference type="AlphaFoldDB" id="A0A1D1ZSE4"/>
<proteinExistence type="predicted"/>
<dbReference type="PANTHER" id="PTHR36776">
    <property type="entry name" value="EXPRESSED PROTEIN"/>
    <property type="match status" value="1"/>
</dbReference>
<dbReference type="PANTHER" id="PTHR36776:SF1">
    <property type="entry name" value="EXPRESSED PROTEIN"/>
    <property type="match status" value="1"/>
</dbReference>
<accession>A0A1D1ZSE4</accession>
<organism evidence="1">
    <name type="scientific">Auxenochlorella protothecoides</name>
    <name type="common">Green microalga</name>
    <name type="synonym">Chlorella protothecoides</name>
    <dbReference type="NCBI Taxonomy" id="3075"/>
    <lineage>
        <taxon>Eukaryota</taxon>
        <taxon>Viridiplantae</taxon>
        <taxon>Chlorophyta</taxon>
        <taxon>core chlorophytes</taxon>
        <taxon>Trebouxiophyceae</taxon>
        <taxon>Chlorellales</taxon>
        <taxon>Chlorellaceae</taxon>
        <taxon>Auxenochlorella</taxon>
    </lineage>
</organism>
<reference evidence="1" key="1">
    <citation type="submission" date="2015-08" db="EMBL/GenBank/DDBJ databases">
        <authorList>
            <person name="Babu N.S."/>
            <person name="Beckwith C.J."/>
            <person name="Beseler K.G."/>
            <person name="Brison A."/>
            <person name="Carone J.V."/>
            <person name="Caskin T.P."/>
            <person name="Diamond M."/>
            <person name="Durham M.E."/>
            <person name="Foxe J.M."/>
            <person name="Go M."/>
            <person name="Henderson B.A."/>
            <person name="Jones I.B."/>
            <person name="McGettigan J.A."/>
            <person name="Micheletti S.J."/>
            <person name="Nasrallah M.E."/>
            <person name="Ortiz D."/>
            <person name="Piller C.R."/>
            <person name="Privatt S.R."/>
            <person name="Schneider S.L."/>
            <person name="Sharp S."/>
            <person name="Smith T.C."/>
            <person name="Stanton J.D."/>
            <person name="Ullery H.E."/>
            <person name="Wilson R.J."/>
            <person name="Serrano M.G."/>
            <person name="Buck G."/>
            <person name="Lee V."/>
            <person name="Wang Y."/>
            <person name="Carvalho R."/>
            <person name="Voegtly L."/>
            <person name="Shi R."/>
            <person name="Duckworth R."/>
            <person name="Johnson A."/>
            <person name="Loviza R."/>
            <person name="Walstead R."/>
            <person name="Shah Z."/>
            <person name="Kiflezghi M."/>
            <person name="Wade K."/>
            <person name="Ball S.L."/>
            <person name="Bradley K.W."/>
            <person name="Asai D.J."/>
            <person name="Bowman C.A."/>
            <person name="Russell D.A."/>
            <person name="Pope W.H."/>
            <person name="Jacobs-Sera D."/>
            <person name="Hendrix R.W."/>
            <person name="Hatfull G.F."/>
        </authorList>
    </citation>
    <scope>NUCLEOTIDE SEQUENCE</scope>
</reference>
<feature type="non-terminal residue" evidence="1">
    <location>
        <position position="1"/>
    </location>
</feature>